<name>A0A6N7W928_9ACTO</name>
<dbReference type="Proteomes" id="UP000470875">
    <property type="component" value="Unassembled WGS sequence"/>
</dbReference>
<dbReference type="SUPFAM" id="SSF88697">
    <property type="entry name" value="PUA domain-like"/>
    <property type="match status" value="1"/>
</dbReference>
<gene>
    <name evidence="1" type="ORF">FYJ24_09495</name>
</gene>
<reference evidence="1 2" key="1">
    <citation type="submission" date="2019-08" db="EMBL/GenBank/DDBJ databases">
        <title>In-depth cultivation of the pig gut microbiome towards novel bacterial diversity and tailored functional studies.</title>
        <authorList>
            <person name="Wylensek D."/>
            <person name="Hitch T.C.A."/>
            <person name="Clavel T."/>
        </authorList>
    </citation>
    <scope>NUCLEOTIDE SEQUENCE [LARGE SCALE GENOMIC DNA]</scope>
    <source>
        <strain evidence="1 2">WB03_NA08</strain>
    </source>
</reference>
<dbReference type="AlphaFoldDB" id="A0A6N7W928"/>
<dbReference type="EMBL" id="VULO01000011">
    <property type="protein sequence ID" value="MSS84993.1"/>
    <property type="molecule type" value="Genomic_DNA"/>
</dbReference>
<sequence length="83" mass="9294">MRVLTVRQPHAWAIIGIVDLVDVHPSGNFQHPCGCNTKWRLRTGYHLVLANPRALKTPIPYTGALGLRTITDPSVLRELEVIE</sequence>
<protein>
    <submittedName>
        <fullName evidence="1">Uncharacterized protein</fullName>
    </submittedName>
</protein>
<dbReference type="RefSeq" id="WP_154545848.1">
    <property type="nucleotide sequence ID" value="NZ_VULO01000011.1"/>
</dbReference>
<comment type="caution">
    <text evidence="1">The sequence shown here is derived from an EMBL/GenBank/DDBJ whole genome shotgun (WGS) entry which is preliminary data.</text>
</comment>
<evidence type="ECO:0000313" key="2">
    <source>
        <dbReference type="Proteomes" id="UP000470875"/>
    </source>
</evidence>
<accession>A0A6N7W928</accession>
<evidence type="ECO:0000313" key="1">
    <source>
        <dbReference type="EMBL" id="MSS84993.1"/>
    </source>
</evidence>
<dbReference type="InterPro" id="IPR015947">
    <property type="entry name" value="PUA-like_sf"/>
</dbReference>
<keyword evidence="2" id="KW-1185">Reference proteome</keyword>
<organism evidence="1 2">
    <name type="scientific">Scrofimicrobium canadense</name>
    <dbReference type="NCBI Taxonomy" id="2652290"/>
    <lineage>
        <taxon>Bacteria</taxon>
        <taxon>Bacillati</taxon>
        <taxon>Actinomycetota</taxon>
        <taxon>Actinomycetes</taxon>
        <taxon>Actinomycetales</taxon>
        <taxon>Actinomycetaceae</taxon>
        <taxon>Scrofimicrobium</taxon>
    </lineage>
</organism>
<proteinExistence type="predicted"/>